<accession>A0A3P7L9I6</accession>
<reference evidence="10 11" key="1">
    <citation type="submission" date="2018-11" db="EMBL/GenBank/DDBJ databases">
        <authorList>
            <consortium name="Pathogen Informatics"/>
        </authorList>
    </citation>
    <scope>NUCLEOTIDE SEQUENCE [LARGE SCALE GENOMIC DNA]</scope>
</reference>
<dbReference type="GO" id="GO:0006334">
    <property type="term" value="P:nucleosome assembly"/>
    <property type="evidence" value="ECO:0007669"/>
    <property type="project" value="InterPro"/>
</dbReference>
<feature type="region of interest" description="Disordered" evidence="8">
    <location>
        <begin position="1"/>
        <end position="24"/>
    </location>
</feature>
<dbReference type="PANTHER" id="PTHR11467:SF36">
    <property type="entry name" value="HISTONE 24-RELATED"/>
    <property type="match status" value="1"/>
</dbReference>
<comment type="similarity">
    <text evidence="7">Belongs to the histone H1/H5 family.</text>
</comment>
<keyword evidence="4" id="KW-0007">Acetylation</keyword>
<evidence type="ECO:0000256" key="2">
    <source>
        <dbReference type="ARBA" id="ARBA00004286"/>
    </source>
</evidence>
<sequence>MSAAAVSSTRAAPRAKAVRKPAPEHPTYAVMVADAIEHLKERSGSSKTAILKYMTQHYKLGDNVTMKAKIAAKDVEPKAKPVELLEPKPKRKRTAKAIKKPAAAKA</sequence>
<dbReference type="PROSITE" id="PS51504">
    <property type="entry name" value="H15"/>
    <property type="match status" value="1"/>
</dbReference>
<keyword evidence="6 7" id="KW-0539">Nucleus</keyword>
<organism evidence="10 11">
    <name type="scientific">Strongylus vulgaris</name>
    <name type="common">Blood worm</name>
    <dbReference type="NCBI Taxonomy" id="40348"/>
    <lineage>
        <taxon>Eukaryota</taxon>
        <taxon>Metazoa</taxon>
        <taxon>Ecdysozoa</taxon>
        <taxon>Nematoda</taxon>
        <taxon>Chromadorea</taxon>
        <taxon>Rhabditida</taxon>
        <taxon>Rhabditina</taxon>
        <taxon>Rhabditomorpha</taxon>
        <taxon>Strongyloidea</taxon>
        <taxon>Strongylidae</taxon>
        <taxon>Strongylus</taxon>
    </lineage>
</organism>
<gene>
    <name evidence="10" type="ORF">SVUK_LOCUS11000</name>
</gene>
<dbReference type="GO" id="GO:0030261">
    <property type="term" value="P:chromosome condensation"/>
    <property type="evidence" value="ECO:0007669"/>
    <property type="project" value="TreeGrafter"/>
</dbReference>
<dbReference type="GO" id="GO:0000786">
    <property type="term" value="C:nucleosome"/>
    <property type="evidence" value="ECO:0007669"/>
    <property type="project" value="InterPro"/>
</dbReference>
<dbReference type="GO" id="GO:0030527">
    <property type="term" value="F:structural constituent of chromatin"/>
    <property type="evidence" value="ECO:0007669"/>
    <property type="project" value="InterPro"/>
</dbReference>
<evidence type="ECO:0000256" key="7">
    <source>
        <dbReference type="RuleBase" id="RU003894"/>
    </source>
</evidence>
<keyword evidence="3 7" id="KW-0158">Chromosome</keyword>
<evidence type="ECO:0000313" key="11">
    <source>
        <dbReference type="Proteomes" id="UP000270094"/>
    </source>
</evidence>
<dbReference type="SUPFAM" id="SSF46785">
    <property type="entry name" value="Winged helix' DNA-binding domain"/>
    <property type="match status" value="1"/>
</dbReference>
<feature type="compositionally biased region" description="Basic residues" evidence="8">
    <location>
        <begin position="89"/>
        <end position="99"/>
    </location>
</feature>
<keyword evidence="11" id="KW-1185">Reference proteome</keyword>
<dbReference type="InterPro" id="IPR036388">
    <property type="entry name" value="WH-like_DNA-bd_sf"/>
</dbReference>
<evidence type="ECO:0000256" key="6">
    <source>
        <dbReference type="ARBA" id="ARBA00023242"/>
    </source>
</evidence>
<evidence type="ECO:0000256" key="4">
    <source>
        <dbReference type="ARBA" id="ARBA00022990"/>
    </source>
</evidence>
<dbReference type="InterPro" id="IPR036390">
    <property type="entry name" value="WH_DNA-bd_sf"/>
</dbReference>
<feature type="region of interest" description="Disordered" evidence="8">
    <location>
        <begin position="87"/>
        <end position="106"/>
    </location>
</feature>
<evidence type="ECO:0000313" key="10">
    <source>
        <dbReference type="EMBL" id="VDM76002.1"/>
    </source>
</evidence>
<dbReference type="Proteomes" id="UP000270094">
    <property type="component" value="Unassembled WGS sequence"/>
</dbReference>
<dbReference type="PRINTS" id="PR00624">
    <property type="entry name" value="HISTONEH5"/>
</dbReference>
<dbReference type="PANTHER" id="PTHR11467">
    <property type="entry name" value="HISTONE H1"/>
    <property type="match status" value="1"/>
</dbReference>
<feature type="domain" description="H15" evidence="9">
    <location>
        <begin position="24"/>
        <end position="106"/>
    </location>
</feature>
<dbReference type="InterPro" id="IPR005819">
    <property type="entry name" value="H1/H5"/>
</dbReference>
<dbReference type="Pfam" id="PF00538">
    <property type="entry name" value="Linker_histone"/>
    <property type="match status" value="1"/>
</dbReference>
<dbReference type="AlphaFoldDB" id="A0A3P7L9I6"/>
<evidence type="ECO:0000256" key="8">
    <source>
        <dbReference type="SAM" id="MobiDB-lite"/>
    </source>
</evidence>
<keyword evidence="5 7" id="KW-0238">DNA-binding</keyword>
<dbReference type="SMART" id="SM00526">
    <property type="entry name" value="H15"/>
    <property type="match status" value="1"/>
</dbReference>
<evidence type="ECO:0000256" key="3">
    <source>
        <dbReference type="ARBA" id="ARBA00022454"/>
    </source>
</evidence>
<dbReference type="EMBL" id="UYYB01096174">
    <property type="protein sequence ID" value="VDM76002.1"/>
    <property type="molecule type" value="Genomic_DNA"/>
</dbReference>
<proteinExistence type="inferred from homology"/>
<dbReference type="Gene3D" id="1.10.10.10">
    <property type="entry name" value="Winged helix-like DNA-binding domain superfamily/Winged helix DNA-binding domain"/>
    <property type="match status" value="1"/>
</dbReference>
<comment type="subcellular location">
    <subcellularLocation>
        <location evidence="2">Chromosome</location>
    </subcellularLocation>
    <subcellularLocation>
        <location evidence="1 7">Nucleus</location>
    </subcellularLocation>
</comment>
<evidence type="ECO:0000256" key="5">
    <source>
        <dbReference type="ARBA" id="ARBA00023125"/>
    </source>
</evidence>
<dbReference type="GO" id="GO:0005634">
    <property type="term" value="C:nucleus"/>
    <property type="evidence" value="ECO:0007669"/>
    <property type="project" value="UniProtKB-SubCell"/>
</dbReference>
<protein>
    <recommendedName>
        <fullName evidence="9">H15 domain-containing protein</fullName>
    </recommendedName>
</protein>
<name>A0A3P7L9I6_STRVU</name>
<dbReference type="OrthoDB" id="1110759at2759"/>
<dbReference type="GO" id="GO:0031492">
    <property type="term" value="F:nucleosomal DNA binding"/>
    <property type="evidence" value="ECO:0007669"/>
    <property type="project" value="TreeGrafter"/>
</dbReference>
<dbReference type="GO" id="GO:0003690">
    <property type="term" value="F:double-stranded DNA binding"/>
    <property type="evidence" value="ECO:0007669"/>
    <property type="project" value="TreeGrafter"/>
</dbReference>
<dbReference type="GO" id="GO:0045910">
    <property type="term" value="P:negative regulation of DNA recombination"/>
    <property type="evidence" value="ECO:0007669"/>
    <property type="project" value="TreeGrafter"/>
</dbReference>
<evidence type="ECO:0000259" key="9">
    <source>
        <dbReference type="PROSITE" id="PS51504"/>
    </source>
</evidence>
<evidence type="ECO:0000256" key="1">
    <source>
        <dbReference type="ARBA" id="ARBA00004123"/>
    </source>
</evidence>
<dbReference type="InterPro" id="IPR005818">
    <property type="entry name" value="Histone_H1/H5_H15"/>
</dbReference>